<feature type="compositionally biased region" description="Low complexity" evidence="6">
    <location>
        <begin position="1216"/>
        <end position="1229"/>
    </location>
</feature>
<keyword evidence="2 5" id="KW-0645">Protease</keyword>
<keyword evidence="7" id="KW-0732">Signal</keyword>
<dbReference type="GO" id="GO:0005615">
    <property type="term" value="C:extracellular space"/>
    <property type="evidence" value="ECO:0007669"/>
    <property type="project" value="TreeGrafter"/>
</dbReference>
<evidence type="ECO:0000313" key="10">
    <source>
        <dbReference type="Proteomes" id="UP000193920"/>
    </source>
</evidence>
<feature type="region of interest" description="Disordered" evidence="6">
    <location>
        <begin position="1175"/>
        <end position="1309"/>
    </location>
</feature>
<dbReference type="EMBL" id="MCOG01000131">
    <property type="protein sequence ID" value="ORY39711.1"/>
    <property type="molecule type" value="Genomic_DNA"/>
</dbReference>
<reference evidence="9 10" key="1">
    <citation type="submission" date="2016-08" db="EMBL/GenBank/DDBJ databases">
        <title>A Parts List for Fungal Cellulosomes Revealed by Comparative Genomics.</title>
        <authorList>
            <consortium name="DOE Joint Genome Institute"/>
            <person name="Haitjema C.H."/>
            <person name="Gilmore S.P."/>
            <person name="Henske J.K."/>
            <person name="Solomon K.V."/>
            <person name="De Groot R."/>
            <person name="Kuo A."/>
            <person name="Mondo S.J."/>
            <person name="Salamov A.A."/>
            <person name="Labutti K."/>
            <person name="Zhao Z."/>
            <person name="Chiniquy J."/>
            <person name="Barry K."/>
            <person name="Brewer H.M."/>
            <person name="Purvine S.O."/>
            <person name="Wright A.T."/>
            <person name="Boxma B."/>
            <person name="Van Alen T."/>
            <person name="Hackstein J.H."/>
            <person name="Baker S.E."/>
            <person name="Grigoriev I.V."/>
            <person name="O'Malley M.A."/>
        </authorList>
    </citation>
    <scope>NUCLEOTIDE SEQUENCE [LARGE SCALE GENOMIC DNA]</scope>
    <source>
        <strain evidence="9 10">G1</strain>
    </source>
</reference>
<gene>
    <name evidence="9" type="ORF">LY90DRAFT_672392</name>
</gene>
<evidence type="ECO:0000256" key="5">
    <source>
        <dbReference type="PROSITE-ProRule" id="PRU01240"/>
    </source>
</evidence>
<feature type="signal peptide" evidence="7">
    <location>
        <begin position="1"/>
        <end position="21"/>
    </location>
</feature>
<dbReference type="Gene3D" id="3.40.50.200">
    <property type="entry name" value="Peptidase S8/S53 domain"/>
    <property type="match status" value="1"/>
</dbReference>
<sequence length="1309" mass="149613">MKSFLLLIIVIIFNYFIGVYSENSYYIVSILRNESDKNYDIESEKTQQLIDNLLNDRMNDIYHIIEDNKDTFLLKNGKQDEKLKELDTVESLRKRNENGIEKKLLFKNNRKTSGNHLKRDSLEFTDSTNSTIEYVPIESKLVNYGCPISNYYAIVAYLSDEAAEKVCRLENVLYCEKSVILDVEKLKNENIKKGKNMYKNYFKNKNLKRGIDNKEKDNGENKNSIKDNDVIDNENKENTQLYYDLDAIQKETNWTSVNVQSNPDDKTYFLSLISQSNEINGHKIDTNFYYPGTAGQGIDMYFIDSGIIVHPDYYDTYKNTDYERTVTCDAITDDYDVRETTEDEKTFCVVENSEYPGHGIGVSSVAGGTLGVAKKANIHMIVTDYNLISILRSIDYILQKAKPFKTVLNISFGDRGVYLKSFDDKLTDLINAGIIVIVAAGNDGINVCGEKDSEDFGTFPGCRKAIAVGAIDSYLNFEFIEENQKYQMTWYSNYGDCIDIFAPGDVVIPYLENNINDYDYTRGTSFAAPIVAGVAASIMSEHPEIQFDNDLMKKTLIDMSIKDAIIKSETGNTDIDPFDEVNQTPNRFLNNGKRSVYIPKEIIKSCGGSRGTSCDEGCCSKDGECISLKQGFQDQCLIENGCQSEFGRCFSIDDIVQECEKELKENQECQLEISLNMNSDSDLFNAKKLKQCVVFNSEKCQTFNDHLNIGSSACSLAKTVKSFGDYVDHFDKKKYYQHTEMCNDALNYHSNECNHAIPNDYDCLINNYYKEFDDESLKEICLKFKSEKCLNVQNRINETINTNPSCSLLQQIEFSNEYNGFNNAYFTMTHYDEISDFCVDILSSSVDECDKELEGYEECLNYSFNMNDKNNYNEFIKTCSIDNIKCQTLFQKNHSEVLPVCYSTKHYKQNNLYDKLEKIKKEYQENCKENISEEFQVKVIEDCQKEIPDESLFYIDASSEEKFNEICRAIQSKEYEKYESVIKYIPICNLASSMFNGNNDGSSENELEITDFQINYFYQNDLKVCNDGYDLFLEEGCSNSINPKYNECIFKRLPDDDDDFYYQCNLFLEDKCQEFYHEPLSEECSILQEKDLLLILTPSHYKWQEYNDKCFDLVESKRVPKPGKSTTIKSVEATSTKSKSIKSPTTTKAKSVNKTTTTTKTDSVKKTTTKSKLVKTTTTTKSKSVKPTTTKSKSIKKTTTKSKMVKTTTIKKSKSVKPTTTKSKMVKTTTTKKSKSVKPTTTKSKSVKKTTTKSKMVKTTTIKKSKSIKSTTTKSKSVKLTTSKSKVKKTTSKSKSVKTTTKKLHLLRT</sequence>
<dbReference type="Proteomes" id="UP000193920">
    <property type="component" value="Unassembled WGS sequence"/>
</dbReference>
<organism evidence="9 10">
    <name type="scientific">Neocallimastix californiae</name>
    <dbReference type="NCBI Taxonomy" id="1754190"/>
    <lineage>
        <taxon>Eukaryota</taxon>
        <taxon>Fungi</taxon>
        <taxon>Fungi incertae sedis</taxon>
        <taxon>Chytridiomycota</taxon>
        <taxon>Chytridiomycota incertae sedis</taxon>
        <taxon>Neocallimastigomycetes</taxon>
        <taxon>Neocallimastigales</taxon>
        <taxon>Neocallimastigaceae</taxon>
        <taxon>Neocallimastix</taxon>
    </lineage>
</organism>
<feature type="active site" description="Charge relay system" evidence="5">
    <location>
        <position position="304"/>
    </location>
</feature>
<dbReference type="SUPFAM" id="SSF52743">
    <property type="entry name" value="Subtilisin-like"/>
    <property type="match status" value="1"/>
</dbReference>
<keyword evidence="4 5" id="KW-0720">Serine protease</keyword>
<keyword evidence="10" id="KW-1185">Reference proteome</keyword>
<feature type="chain" id="PRO_5012711401" evidence="7">
    <location>
        <begin position="22"/>
        <end position="1309"/>
    </location>
</feature>
<feature type="compositionally biased region" description="Low complexity" evidence="6">
    <location>
        <begin position="1175"/>
        <end position="1192"/>
    </location>
</feature>
<dbReference type="STRING" id="1754190.A0A1Y2BY74"/>
<evidence type="ECO:0000256" key="3">
    <source>
        <dbReference type="ARBA" id="ARBA00022801"/>
    </source>
</evidence>
<dbReference type="PROSITE" id="PS51892">
    <property type="entry name" value="SUBTILASE"/>
    <property type="match status" value="1"/>
</dbReference>
<dbReference type="GO" id="GO:0004252">
    <property type="term" value="F:serine-type endopeptidase activity"/>
    <property type="evidence" value="ECO:0007669"/>
    <property type="project" value="UniProtKB-UniRule"/>
</dbReference>
<dbReference type="InterPro" id="IPR036852">
    <property type="entry name" value="Peptidase_S8/S53_dom_sf"/>
</dbReference>
<feature type="compositionally biased region" description="Polar residues" evidence="6">
    <location>
        <begin position="1124"/>
        <end position="1133"/>
    </location>
</feature>
<evidence type="ECO:0000256" key="4">
    <source>
        <dbReference type="ARBA" id="ARBA00022825"/>
    </source>
</evidence>
<dbReference type="PROSITE" id="PS00138">
    <property type="entry name" value="SUBTILASE_SER"/>
    <property type="match status" value="1"/>
</dbReference>
<name>A0A1Y2BY74_9FUNG</name>
<feature type="active site" description="Charge relay system" evidence="5">
    <location>
        <position position="525"/>
    </location>
</feature>
<dbReference type="PANTHER" id="PTHR43806:SF11">
    <property type="entry name" value="CEREVISIN-RELATED"/>
    <property type="match status" value="1"/>
</dbReference>
<feature type="active site" description="Charge relay system" evidence="5">
    <location>
        <position position="358"/>
    </location>
</feature>
<feature type="compositionally biased region" description="Low complexity" evidence="6">
    <location>
        <begin position="1134"/>
        <end position="1161"/>
    </location>
</feature>
<evidence type="ECO:0000256" key="2">
    <source>
        <dbReference type="ARBA" id="ARBA00022670"/>
    </source>
</evidence>
<protein>
    <submittedName>
        <fullName evidence="9">Subtilisin-like protein</fullName>
    </submittedName>
</protein>
<comment type="similarity">
    <text evidence="1 5">Belongs to the peptidase S8 family.</text>
</comment>
<evidence type="ECO:0000256" key="1">
    <source>
        <dbReference type="ARBA" id="ARBA00011073"/>
    </source>
</evidence>
<dbReference type="InterPro" id="IPR023828">
    <property type="entry name" value="Peptidase_S8_Ser-AS"/>
</dbReference>
<feature type="compositionally biased region" description="Low complexity" evidence="6">
    <location>
        <begin position="1268"/>
        <end position="1284"/>
    </location>
</feature>
<feature type="region of interest" description="Disordered" evidence="6">
    <location>
        <begin position="1122"/>
        <end position="1163"/>
    </location>
</feature>
<feature type="compositionally biased region" description="Basic residues" evidence="6">
    <location>
        <begin position="1245"/>
        <end position="1267"/>
    </location>
</feature>
<feature type="compositionally biased region" description="Basic residues" evidence="6">
    <location>
        <begin position="1285"/>
        <end position="1309"/>
    </location>
</feature>
<evidence type="ECO:0000259" key="8">
    <source>
        <dbReference type="Pfam" id="PF00082"/>
    </source>
</evidence>
<feature type="compositionally biased region" description="Basic residues" evidence="6">
    <location>
        <begin position="1193"/>
        <end position="1215"/>
    </location>
</feature>
<evidence type="ECO:0000313" key="9">
    <source>
        <dbReference type="EMBL" id="ORY39711.1"/>
    </source>
</evidence>
<dbReference type="InterPro" id="IPR000209">
    <property type="entry name" value="Peptidase_S8/S53_dom"/>
</dbReference>
<comment type="caution">
    <text evidence="9">The sequence shown here is derived from an EMBL/GenBank/DDBJ whole genome shotgun (WGS) entry which is preliminary data.</text>
</comment>
<dbReference type="OrthoDB" id="1896086at2759"/>
<proteinExistence type="inferred from homology"/>
<evidence type="ECO:0000256" key="7">
    <source>
        <dbReference type="SAM" id="SignalP"/>
    </source>
</evidence>
<keyword evidence="3 5" id="KW-0378">Hydrolase</keyword>
<feature type="region of interest" description="Disordered" evidence="6">
    <location>
        <begin position="209"/>
        <end position="231"/>
    </location>
</feature>
<accession>A0A1Y2BY74</accession>
<dbReference type="InterPro" id="IPR050131">
    <property type="entry name" value="Peptidase_S8_subtilisin-like"/>
</dbReference>
<dbReference type="PANTHER" id="PTHR43806">
    <property type="entry name" value="PEPTIDASE S8"/>
    <property type="match status" value="1"/>
</dbReference>
<evidence type="ECO:0000256" key="6">
    <source>
        <dbReference type="SAM" id="MobiDB-lite"/>
    </source>
</evidence>
<dbReference type="Pfam" id="PF00082">
    <property type="entry name" value="Peptidase_S8"/>
    <property type="match status" value="1"/>
</dbReference>
<dbReference type="GO" id="GO:0006508">
    <property type="term" value="P:proteolysis"/>
    <property type="evidence" value="ECO:0007669"/>
    <property type="project" value="UniProtKB-KW"/>
</dbReference>
<feature type="domain" description="Peptidase S8/S53" evidence="8">
    <location>
        <begin position="303"/>
        <end position="560"/>
    </location>
</feature>